<evidence type="ECO:0000256" key="3">
    <source>
        <dbReference type="ARBA" id="ARBA00022795"/>
    </source>
</evidence>
<keyword evidence="4" id="KW-0966">Cell projection</keyword>
<keyword evidence="4" id="KW-0969">Cilium</keyword>
<dbReference type="KEGG" id="tact:SG35_001165"/>
<evidence type="ECO:0000313" key="4">
    <source>
        <dbReference type="EMBL" id="WDD99330.1"/>
    </source>
</evidence>
<keyword evidence="5" id="KW-1185">Reference proteome</keyword>
<organism evidence="4 5">
    <name type="scientific">Thalassomonas actiniarum</name>
    <dbReference type="NCBI Taxonomy" id="485447"/>
    <lineage>
        <taxon>Bacteria</taxon>
        <taxon>Pseudomonadati</taxon>
        <taxon>Pseudomonadota</taxon>
        <taxon>Gammaproteobacteria</taxon>
        <taxon>Alteromonadales</taxon>
        <taxon>Colwelliaceae</taxon>
        <taxon>Thalassomonas</taxon>
    </lineage>
</organism>
<dbReference type="Gene3D" id="1.20.58.300">
    <property type="entry name" value="FlgN-like"/>
    <property type="match status" value="1"/>
</dbReference>
<gene>
    <name evidence="4" type="ORF">SG35_001165</name>
</gene>
<accession>A0AAE9YQR0</accession>
<comment type="function">
    <text evidence="1">Required for the efficient initiation of filament assembly.</text>
</comment>
<name>A0AAE9YQR0_9GAMM</name>
<keyword evidence="4" id="KW-0282">Flagellum</keyword>
<dbReference type="InterPro" id="IPR007809">
    <property type="entry name" value="FlgN-like"/>
</dbReference>
<reference evidence="4 5" key="2">
    <citation type="journal article" date="2022" name="Mar. Drugs">
        <title>Bioassay-Guided Fractionation Leads to the Detection of Cholic Acid Generated by the Rare Thalassomonas sp.</title>
        <authorList>
            <person name="Pheiffer F."/>
            <person name="Schneider Y.K."/>
            <person name="Hansen E.H."/>
            <person name="Andersen J.H."/>
            <person name="Isaksson J."/>
            <person name="Busche T."/>
            <person name="R C."/>
            <person name="Kalinowski J."/>
            <person name="Zyl L.V."/>
            <person name="Trindade M."/>
        </authorList>
    </citation>
    <scope>NUCLEOTIDE SEQUENCE [LARGE SCALE GENOMIC DNA]</scope>
    <source>
        <strain evidence="4 5">A5K-106</strain>
    </source>
</reference>
<proteinExistence type="inferred from homology"/>
<reference evidence="4 5" key="1">
    <citation type="journal article" date="2015" name="Genome Announc.">
        <title>Draft Genome Sequences of Marine Isolates of Thalassomonas viridans and Thalassomonas actiniarum.</title>
        <authorList>
            <person name="Olonade I."/>
            <person name="van Zyl L.J."/>
            <person name="Trindade M."/>
        </authorList>
    </citation>
    <scope>NUCLEOTIDE SEQUENCE [LARGE SCALE GENOMIC DNA]</scope>
    <source>
        <strain evidence="4 5">A5K-106</strain>
    </source>
</reference>
<evidence type="ECO:0000313" key="5">
    <source>
        <dbReference type="Proteomes" id="UP000032568"/>
    </source>
</evidence>
<dbReference type="SUPFAM" id="SSF140566">
    <property type="entry name" value="FlgN-like"/>
    <property type="match status" value="1"/>
</dbReference>
<evidence type="ECO:0000256" key="2">
    <source>
        <dbReference type="ARBA" id="ARBA00007703"/>
    </source>
</evidence>
<dbReference type="Pfam" id="PF05130">
    <property type="entry name" value="FlgN"/>
    <property type="match status" value="1"/>
</dbReference>
<dbReference type="Proteomes" id="UP000032568">
    <property type="component" value="Chromosome"/>
</dbReference>
<dbReference type="RefSeq" id="WP_044833714.1">
    <property type="nucleotide sequence ID" value="NZ_CP059735.1"/>
</dbReference>
<sequence length="145" mass="16790">MNNVQQGLRALVNGIKQDIIYYTRFQALLKEQQVAMQRHDSEKLLKVNQRHEKLYQLILAQAKKRKAILLKFGVTADNAGIETVFNSLNHVSKGRVYELWQQLEQLTRDCQQQNEINGRLLAAQHELLNKLIHPQDSGEYAPVML</sequence>
<evidence type="ECO:0000256" key="1">
    <source>
        <dbReference type="ARBA" id="ARBA00002397"/>
    </source>
</evidence>
<dbReference type="GO" id="GO:0044780">
    <property type="term" value="P:bacterial-type flagellum assembly"/>
    <property type="evidence" value="ECO:0007669"/>
    <property type="project" value="InterPro"/>
</dbReference>
<dbReference type="AlphaFoldDB" id="A0AAE9YQR0"/>
<protein>
    <submittedName>
        <fullName evidence="4">Flagellar protein FlgN</fullName>
    </submittedName>
</protein>
<keyword evidence="3" id="KW-1005">Bacterial flagellum biogenesis</keyword>
<dbReference type="EMBL" id="CP059735">
    <property type="protein sequence ID" value="WDD99330.1"/>
    <property type="molecule type" value="Genomic_DNA"/>
</dbReference>
<dbReference type="InterPro" id="IPR036679">
    <property type="entry name" value="FlgN-like_sf"/>
</dbReference>
<comment type="similarity">
    <text evidence="2">Belongs to the FlgN family.</text>
</comment>